<dbReference type="Proteomes" id="UP000789366">
    <property type="component" value="Unassembled WGS sequence"/>
</dbReference>
<organism evidence="1 2">
    <name type="scientific">Cetraspora pellucida</name>
    <dbReference type="NCBI Taxonomy" id="1433469"/>
    <lineage>
        <taxon>Eukaryota</taxon>
        <taxon>Fungi</taxon>
        <taxon>Fungi incertae sedis</taxon>
        <taxon>Mucoromycota</taxon>
        <taxon>Glomeromycotina</taxon>
        <taxon>Glomeromycetes</taxon>
        <taxon>Diversisporales</taxon>
        <taxon>Gigasporaceae</taxon>
        <taxon>Cetraspora</taxon>
    </lineage>
</organism>
<gene>
    <name evidence="1" type="ORF">SPELUC_LOCUS10311</name>
</gene>
<protein>
    <submittedName>
        <fullName evidence="1">16882_t:CDS:1</fullName>
    </submittedName>
</protein>
<accession>A0ACA9NYJ0</accession>
<evidence type="ECO:0000313" key="1">
    <source>
        <dbReference type="EMBL" id="CAG8683947.1"/>
    </source>
</evidence>
<reference evidence="1" key="1">
    <citation type="submission" date="2021-06" db="EMBL/GenBank/DDBJ databases">
        <authorList>
            <person name="Kallberg Y."/>
            <person name="Tangrot J."/>
            <person name="Rosling A."/>
        </authorList>
    </citation>
    <scope>NUCLEOTIDE SEQUENCE</scope>
    <source>
        <strain evidence="1">28 12/20/2015</strain>
    </source>
</reference>
<name>A0ACA9NYJ0_9GLOM</name>
<proteinExistence type="predicted"/>
<evidence type="ECO:0000313" key="2">
    <source>
        <dbReference type="Proteomes" id="UP000789366"/>
    </source>
</evidence>
<comment type="caution">
    <text evidence="1">The sequence shown here is derived from an EMBL/GenBank/DDBJ whole genome shotgun (WGS) entry which is preliminary data.</text>
</comment>
<dbReference type="EMBL" id="CAJVPW010018891">
    <property type="protein sequence ID" value="CAG8683947.1"/>
    <property type="molecule type" value="Genomic_DNA"/>
</dbReference>
<keyword evidence="2" id="KW-1185">Reference proteome</keyword>
<sequence length="126" mass="15334">MSESSITDIYCKVMALRQWMCDQGHKWLASFNGIKHAKTWYFLKTLEYPRGLELDIYYPQHGLAIEVQGIQHRQYRKRFHKNEEDFEKQLIRDHLKKELCDENWICLVLRRPKYSYSKASSRIRSY</sequence>